<keyword evidence="3" id="KW-1185">Reference proteome</keyword>
<gene>
    <name evidence="2" type="ORF">KQ910_20280</name>
</gene>
<evidence type="ECO:0000259" key="1">
    <source>
        <dbReference type="PROSITE" id="PS51747"/>
    </source>
</evidence>
<accession>A0ABS6INE4</accession>
<organism evidence="2 3">
    <name type="scientific">Reyranella humidisoli</name>
    <dbReference type="NCBI Taxonomy" id="2849149"/>
    <lineage>
        <taxon>Bacteria</taxon>
        <taxon>Pseudomonadati</taxon>
        <taxon>Pseudomonadota</taxon>
        <taxon>Alphaproteobacteria</taxon>
        <taxon>Hyphomicrobiales</taxon>
        <taxon>Reyranellaceae</taxon>
        <taxon>Reyranella</taxon>
    </lineage>
</organism>
<feature type="domain" description="CMP/dCMP-type deaminase" evidence="1">
    <location>
        <begin position="4"/>
        <end position="118"/>
    </location>
</feature>
<dbReference type="CDD" id="cd01285">
    <property type="entry name" value="nucleoside_deaminase"/>
    <property type="match status" value="1"/>
</dbReference>
<proteinExistence type="predicted"/>
<protein>
    <submittedName>
        <fullName evidence="2">Nucleoside deaminase</fullName>
    </submittedName>
</protein>
<dbReference type="PANTHER" id="PTHR11079:SF162">
    <property type="entry name" value="RIBOFLAVIN BIOSYNTHESIS PROTEIN PYRD, CHLOROPLASTIC"/>
    <property type="match status" value="1"/>
</dbReference>
<reference evidence="2 3" key="1">
    <citation type="submission" date="2021-06" db="EMBL/GenBank/DDBJ databases">
        <authorList>
            <person name="Lee D.H."/>
        </authorList>
    </citation>
    <scope>NUCLEOTIDE SEQUENCE [LARGE SCALE GENOMIC DNA]</scope>
    <source>
        <strain evidence="2 3">MMS21-HV4-11</strain>
    </source>
</reference>
<dbReference type="InterPro" id="IPR016192">
    <property type="entry name" value="APOBEC/CMP_deaminase_Zn-bd"/>
</dbReference>
<dbReference type="EMBL" id="JAHOPB010000002">
    <property type="protein sequence ID" value="MBU8876121.1"/>
    <property type="molecule type" value="Genomic_DNA"/>
</dbReference>
<dbReference type="PROSITE" id="PS00903">
    <property type="entry name" value="CYT_DCMP_DEAMINASES_1"/>
    <property type="match status" value="1"/>
</dbReference>
<comment type="caution">
    <text evidence="2">The sequence shown here is derived from an EMBL/GenBank/DDBJ whole genome shotgun (WGS) entry which is preliminary data.</text>
</comment>
<evidence type="ECO:0000313" key="2">
    <source>
        <dbReference type="EMBL" id="MBU8876121.1"/>
    </source>
</evidence>
<evidence type="ECO:0000313" key="3">
    <source>
        <dbReference type="Proteomes" id="UP000727907"/>
    </source>
</evidence>
<dbReference type="InterPro" id="IPR002125">
    <property type="entry name" value="CMP_dCMP_dom"/>
</dbReference>
<dbReference type="PROSITE" id="PS51747">
    <property type="entry name" value="CYT_DCMP_DEAMINASES_2"/>
    <property type="match status" value="1"/>
</dbReference>
<dbReference type="PANTHER" id="PTHR11079">
    <property type="entry name" value="CYTOSINE DEAMINASE FAMILY MEMBER"/>
    <property type="match status" value="1"/>
</dbReference>
<dbReference type="RefSeq" id="WP_216964657.1">
    <property type="nucleotide sequence ID" value="NZ_JAHOPB010000002.1"/>
</dbReference>
<name>A0ABS6INE4_9HYPH</name>
<sequence>MDTKYHETMMRHALELAAVADREGDMGVGAVIVRDGEIVGRGRNRIHTGNSLIHAETDAISDACRTLGTDDLSGTTLYTTVEPCPMCAGALLNARIDHWVLGLRFKTVGRSFGHYSVETFAEFVSANIKFTTGILEEDCLALRNRYFARK</sequence>
<dbReference type="Pfam" id="PF00383">
    <property type="entry name" value="dCMP_cyt_deam_1"/>
    <property type="match status" value="1"/>
</dbReference>
<dbReference type="Proteomes" id="UP000727907">
    <property type="component" value="Unassembled WGS sequence"/>
</dbReference>